<organism evidence="7 8">
    <name type="scientific">Aspergillus ruber (strain CBS 135680)</name>
    <dbReference type="NCBI Taxonomy" id="1388766"/>
    <lineage>
        <taxon>Eukaryota</taxon>
        <taxon>Fungi</taxon>
        <taxon>Dikarya</taxon>
        <taxon>Ascomycota</taxon>
        <taxon>Pezizomycotina</taxon>
        <taxon>Eurotiomycetes</taxon>
        <taxon>Eurotiomycetidae</taxon>
        <taxon>Eurotiales</taxon>
        <taxon>Aspergillaceae</taxon>
        <taxon>Aspergillus</taxon>
        <taxon>Aspergillus subgen. Aspergillus</taxon>
    </lineage>
</organism>
<reference evidence="8" key="1">
    <citation type="journal article" date="2014" name="Nat. Commun.">
        <title>Genomic adaptations of the halophilic Dead Sea filamentous fungus Eurotium rubrum.</title>
        <authorList>
            <person name="Kis-Papo T."/>
            <person name="Weig A.R."/>
            <person name="Riley R."/>
            <person name="Persoh D."/>
            <person name="Salamov A."/>
            <person name="Sun H."/>
            <person name="Lipzen A."/>
            <person name="Wasser S.P."/>
            <person name="Rambold G."/>
            <person name="Grigoriev I.V."/>
            <person name="Nevo E."/>
        </authorList>
    </citation>
    <scope>NUCLEOTIDE SEQUENCE [LARGE SCALE GENOMIC DNA]</scope>
    <source>
        <strain evidence="8">CBS 135680</strain>
    </source>
</reference>
<keyword evidence="4" id="KW-0539">Nucleus</keyword>
<evidence type="ECO:0000256" key="3">
    <source>
        <dbReference type="ARBA" id="ARBA00023163"/>
    </source>
</evidence>
<dbReference type="InterPro" id="IPR004827">
    <property type="entry name" value="bZIP"/>
</dbReference>
<keyword evidence="5" id="KW-0175">Coiled coil</keyword>
<dbReference type="PROSITE" id="PS00036">
    <property type="entry name" value="BZIP_BASIC"/>
    <property type="match status" value="1"/>
</dbReference>
<evidence type="ECO:0000256" key="1">
    <source>
        <dbReference type="ARBA" id="ARBA00004123"/>
    </source>
</evidence>
<dbReference type="OrthoDB" id="295274at2759"/>
<dbReference type="GeneID" id="63696584"/>
<evidence type="ECO:0000313" key="8">
    <source>
        <dbReference type="Proteomes" id="UP000019804"/>
    </source>
</evidence>
<evidence type="ECO:0000256" key="2">
    <source>
        <dbReference type="ARBA" id="ARBA00023015"/>
    </source>
</evidence>
<comment type="subcellular location">
    <subcellularLocation>
        <location evidence="1">Nucleus</location>
    </subcellularLocation>
</comment>
<keyword evidence="8" id="KW-1185">Reference proteome</keyword>
<keyword evidence="2" id="KW-0805">Transcription regulation</keyword>
<dbReference type="InterPro" id="IPR051027">
    <property type="entry name" value="bZIP_transcription_factors"/>
</dbReference>
<name>A0A017SJ40_ASPRC</name>
<dbReference type="SUPFAM" id="SSF57959">
    <property type="entry name" value="Leucine zipper domain"/>
    <property type="match status" value="1"/>
</dbReference>
<accession>A0A017SJ40</accession>
<feature type="coiled-coil region" evidence="5">
    <location>
        <begin position="150"/>
        <end position="184"/>
    </location>
</feature>
<dbReference type="Pfam" id="PF00170">
    <property type="entry name" value="bZIP_1"/>
    <property type="match status" value="1"/>
</dbReference>
<dbReference type="PROSITE" id="PS50217">
    <property type="entry name" value="BZIP"/>
    <property type="match status" value="1"/>
</dbReference>
<sequence length="250" mass="28259">MSSSVDIQPSCIPISDSWSPALNLSPSSGPLGFCDLMSSAFPAQDLQISQDLYVPGWKLDSIRDSDQSILENETNVPPQMPLCVNYLTEWNNCELSDNGSLPATDNNCLKNRPGVTKPAQIAGEGASRERFLERNRQAASRCRQKRKKHMQRLESRFKEQSEKHQQLQSEFRCLRLEILSLKNEVLKHADCTDNHITNYLQQMVERTKVHCREQQVKISSVCNSSGLDHSTESLNECSPNADLDEFLMSE</sequence>
<dbReference type="PANTHER" id="PTHR19304">
    <property type="entry name" value="CYCLIC-AMP RESPONSE ELEMENT BINDING PROTEIN"/>
    <property type="match status" value="1"/>
</dbReference>
<dbReference type="STRING" id="1388766.A0A017SJ40"/>
<evidence type="ECO:0000259" key="6">
    <source>
        <dbReference type="PROSITE" id="PS50217"/>
    </source>
</evidence>
<keyword evidence="3" id="KW-0804">Transcription</keyword>
<dbReference type="EMBL" id="KK088418">
    <property type="protein sequence ID" value="EYE96330.1"/>
    <property type="molecule type" value="Genomic_DNA"/>
</dbReference>
<protein>
    <recommendedName>
        <fullName evidence="6">BZIP domain-containing protein</fullName>
    </recommendedName>
</protein>
<evidence type="ECO:0000256" key="4">
    <source>
        <dbReference type="ARBA" id="ARBA00023242"/>
    </source>
</evidence>
<dbReference type="InterPro" id="IPR046347">
    <property type="entry name" value="bZIP_sf"/>
</dbReference>
<gene>
    <name evidence="7" type="ORF">EURHEDRAFT_410838</name>
</gene>
<dbReference type="Proteomes" id="UP000019804">
    <property type="component" value="Unassembled WGS sequence"/>
</dbReference>
<dbReference type="Gene3D" id="1.20.5.170">
    <property type="match status" value="1"/>
</dbReference>
<proteinExistence type="predicted"/>
<evidence type="ECO:0000313" key="7">
    <source>
        <dbReference type="EMBL" id="EYE96330.1"/>
    </source>
</evidence>
<dbReference type="RefSeq" id="XP_040640018.1">
    <property type="nucleotide sequence ID" value="XM_040781460.1"/>
</dbReference>
<dbReference type="HOGENOM" id="CLU_1199575_0_0_1"/>
<dbReference type="GO" id="GO:0005634">
    <property type="term" value="C:nucleus"/>
    <property type="evidence" value="ECO:0007669"/>
    <property type="project" value="UniProtKB-SubCell"/>
</dbReference>
<evidence type="ECO:0000256" key="5">
    <source>
        <dbReference type="SAM" id="Coils"/>
    </source>
</evidence>
<feature type="domain" description="BZIP" evidence="6">
    <location>
        <begin position="125"/>
        <end position="188"/>
    </location>
</feature>
<dbReference type="SMART" id="SM00338">
    <property type="entry name" value="BRLZ"/>
    <property type="match status" value="1"/>
</dbReference>
<dbReference type="GO" id="GO:0003700">
    <property type="term" value="F:DNA-binding transcription factor activity"/>
    <property type="evidence" value="ECO:0007669"/>
    <property type="project" value="InterPro"/>
</dbReference>
<dbReference type="CDD" id="cd14687">
    <property type="entry name" value="bZIP_ATF2"/>
    <property type="match status" value="1"/>
</dbReference>
<dbReference type="AlphaFoldDB" id="A0A017SJ40"/>